<evidence type="ECO:0000259" key="1">
    <source>
        <dbReference type="PROSITE" id="PS50106"/>
    </source>
</evidence>
<dbReference type="PROSITE" id="PS50106">
    <property type="entry name" value="PDZ"/>
    <property type="match status" value="1"/>
</dbReference>
<organism evidence="2 3">
    <name type="scientific">candidate division WOR-3 bacterium</name>
    <dbReference type="NCBI Taxonomy" id="2052148"/>
    <lineage>
        <taxon>Bacteria</taxon>
        <taxon>Bacteria division WOR-3</taxon>
    </lineage>
</organism>
<dbReference type="Pfam" id="PF17820">
    <property type="entry name" value="PDZ_6"/>
    <property type="match status" value="1"/>
</dbReference>
<dbReference type="InterPro" id="IPR001478">
    <property type="entry name" value="PDZ"/>
</dbReference>
<dbReference type="SUPFAM" id="SSF50156">
    <property type="entry name" value="PDZ domain-like"/>
    <property type="match status" value="1"/>
</dbReference>
<gene>
    <name evidence="2" type="ORF">ENI34_01875</name>
</gene>
<name>A0A9C9JZ95_UNCW3</name>
<feature type="domain" description="PDZ" evidence="1">
    <location>
        <begin position="26"/>
        <end position="77"/>
    </location>
</feature>
<comment type="caution">
    <text evidence="2">The sequence shown here is derived from an EMBL/GenBank/DDBJ whole genome shotgun (WGS) entry which is preliminary data.</text>
</comment>
<sequence length="432" mass="49289">MKNLILSTIIILSTPVLYADTEVPRLVVTGIIPGSAAQQAGIREGDIVLEYNGKPTHTPNQILTLEAVVEKESVDVVILRDNKNISYKLPKGQMGVYLKELLPDIKYKKDAVILRGIPKLDWSTGKYCSFHASLEIIAQHLGIEKDYLYISGVSGTVFRLQFHENWCPSSPDPGCGYRADEVAFDALGLKYHTKYVPKDDTAGQKAFLKEIMDSIDEGMPIMAVELIDVPEWGIITGYQSGGEELICRTYFDRRDGYDIADKFPWLVYFIDGKGDMPRDLENHMRSFAVAFENLTTESYGLYRSGIAAFDCWLNRLQTDDFETMDNDGFMTACQANAWIYERLIEDRTLAVEYLKKIKSTFPELSDKLNELAGIYQKEVEILKPAQEVVIYNFTLKDRGDWSDRMRREEVIRLTEAREQEIKALKIWRDIVP</sequence>
<dbReference type="InterPro" id="IPR036034">
    <property type="entry name" value="PDZ_sf"/>
</dbReference>
<evidence type="ECO:0000313" key="2">
    <source>
        <dbReference type="EMBL" id="HEC77877.1"/>
    </source>
</evidence>
<dbReference type="Gene3D" id="2.30.42.10">
    <property type="match status" value="1"/>
</dbReference>
<dbReference type="EMBL" id="DRIG01000023">
    <property type="protein sequence ID" value="HEC77877.1"/>
    <property type="molecule type" value="Genomic_DNA"/>
</dbReference>
<accession>A0A9C9JZ95</accession>
<reference evidence="2" key="1">
    <citation type="journal article" date="2020" name="mSystems">
        <title>Genome- and Community-Level Interaction Insights into Carbon Utilization and Element Cycling Functions of Hydrothermarchaeota in Hydrothermal Sediment.</title>
        <authorList>
            <person name="Zhou Z."/>
            <person name="Liu Y."/>
            <person name="Xu W."/>
            <person name="Pan J."/>
            <person name="Luo Z.H."/>
            <person name="Li M."/>
        </authorList>
    </citation>
    <scope>NUCLEOTIDE SEQUENCE</scope>
    <source>
        <strain evidence="2">HyVt-388</strain>
    </source>
</reference>
<protein>
    <recommendedName>
        <fullName evidence="1">PDZ domain-containing protein</fullName>
    </recommendedName>
</protein>
<dbReference type="InterPro" id="IPR041489">
    <property type="entry name" value="PDZ_6"/>
</dbReference>
<dbReference type="SMART" id="SM00228">
    <property type="entry name" value="PDZ"/>
    <property type="match status" value="1"/>
</dbReference>
<dbReference type="AlphaFoldDB" id="A0A9C9JZ95"/>
<proteinExistence type="predicted"/>
<evidence type="ECO:0000313" key="3">
    <source>
        <dbReference type="Proteomes" id="UP000885826"/>
    </source>
</evidence>
<dbReference type="Proteomes" id="UP000885826">
    <property type="component" value="Unassembled WGS sequence"/>
</dbReference>